<evidence type="ECO:0000313" key="10">
    <source>
        <dbReference type="EMBL" id="MEK8034637.1"/>
    </source>
</evidence>
<dbReference type="NCBIfam" id="NF004238">
    <property type="entry name" value="PRK05682.1-1"/>
    <property type="match status" value="1"/>
</dbReference>
<keyword evidence="11" id="KW-1185">Reference proteome</keyword>
<dbReference type="InterPro" id="IPR011491">
    <property type="entry name" value="FlgE_D2"/>
</dbReference>
<evidence type="ECO:0000256" key="2">
    <source>
        <dbReference type="ARBA" id="ARBA00009677"/>
    </source>
</evidence>
<dbReference type="PROSITE" id="PS00588">
    <property type="entry name" value="FLAGELLA_BB_ROD"/>
    <property type="match status" value="1"/>
</dbReference>
<comment type="subcellular location">
    <subcellularLocation>
        <location evidence="1 5">Bacterial flagellum basal body</location>
    </subcellularLocation>
</comment>
<dbReference type="InterPro" id="IPR020013">
    <property type="entry name" value="Flagellar_FlgE/F/G"/>
</dbReference>
<dbReference type="PANTHER" id="PTHR30435:SF1">
    <property type="entry name" value="FLAGELLAR HOOK PROTEIN FLGE"/>
    <property type="match status" value="1"/>
</dbReference>
<dbReference type="InterPro" id="IPR037925">
    <property type="entry name" value="FlgE/F/G-like"/>
</dbReference>
<proteinExistence type="inferred from homology"/>
<comment type="caution">
    <text evidence="10">The sequence shown here is derived from an EMBL/GenBank/DDBJ whole genome shotgun (WGS) entry which is preliminary data.</text>
</comment>
<evidence type="ECO:0000259" key="9">
    <source>
        <dbReference type="Pfam" id="PF22692"/>
    </source>
</evidence>
<evidence type="ECO:0000259" key="8">
    <source>
        <dbReference type="Pfam" id="PF07559"/>
    </source>
</evidence>
<feature type="domain" description="Flagellar basal-body/hook protein C-terminal" evidence="7">
    <location>
        <begin position="371"/>
        <end position="416"/>
    </location>
</feature>
<evidence type="ECO:0000256" key="5">
    <source>
        <dbReference type="RuleBase" id="RU362116"/>
    </source>
</evidence>
<dbReference type="InterPro" id="IPR019776">
    <property type="entry name" value="Flagellar_basal_body_rod_CS"/>
</dbReference>
<dbReference type="Pfam" id="PF22692">
    <property type="entry name" value="LlgE_F_G_D1"/>
    <property type="match status" value="1"/>
</dbReference>
<accession>A0ABU9C0Q8</accession>
<dbReference type="Proteomes" id="UP001371218">
    <property type="component" value="Unassembled WGS sequence"/>
</dbReference>
<evidence type="ECO:0000259" key="7">
    <source>
        <dbReference type="Pfam" id="PF06429"/>
    </source>
</evidence>
<dbReference type="NCBIfam" id="TIGR03506">
    <property type="entry name" value="FlgEFG_subfam"/>
    <property type="match status" value="1"/>
</dbReference>
<feature type="domain" description="Flagellar basal body rod protein N-terminal" evidence="6">
    <location>
        <begin position="6"/>
        <end position="33"/>
    </location>
</feature>
<evidence type="ECO:0000256" key="4">
    <source>
        <dbReference type="ARBA" id="ARBA00023143"/>
    </source>
</evidence>
<dbReference type="Gene3D" id="2.60.98.20">
    <property type="entry name" value="Flagellar hook protein FlgE"/>
    <property type="match status" value="1"/>
</dbReference>
<sequence length="417" mass="43474">MSFQQGLSGLNTTSKSLEVIGNNIANANTYGAKGSRAEFADVYAATLNGTGTNNIGIGVRLASVSQQFTQGGITATENPMDLAINGGGFFQLTDTAGSTVYSRNGQFKVDRNGYIVNNESMRLMGYLADNNGVIQPGAAVPLTLPTAGIEPNVTSQVALELNLDKGDPITPTASPLIDFNDKDTYAEATEVSVYDTAGQPVTLTYYFQKTADDTWNVYARANGTTCAGTDALPEPVTTLTFSADGKTFTSSNATFDVPATTDADGASTLAIPGIALDFSGSTQYGASFGVTNLSQDGYSAGSLSGITFDSSGIVMARYTNGQTKPAGQLQLANFRNPQGLQPLGGNGWRTTYASGDPIVGTPSTGAFGALQAGALEESNVDLTGELVSMITAQRNYQANAQTIKTMDQVMQTLVNLR</sequence>
<evidence type="ECO:0000259" key="6">
    <source>
        <dbReference type="Pfam" id="PF00460"/>
    </source>
</evidence>
<keyword evidence="10" id="KW-0969">Cilium</keyword>
<dbReference type="InterPro" id="IPR053967">
    <property type="entry name" value="LlgE_F_G-like_D1"/>
</dbReference>
<dbReference type="Pfam" id="PF07559">
    <property type="entry name" value="FlgE_D2"/>
    <property type="match status" value="1"/>
</dbReference>
<dbReference type="Pfam" id="PF06429">
    <property type="entry name" value="Flg_bbr_C"/>
    <property type="match status" value="1"/>
</dbReference>
<feature type="domain" description="Flagellar hook protein FlgE D2" evidence="8">
    <location>
        <begin position="162"/>
        <end position="298"/>
    </location>
</feature>
<evidence type="ECO:0000256" key="1">
    <source>
        <dbReference type="ARBA" id="ARBA00004117"/>
    </source>
</evidence>
<reference evidence="10 11" key="1">
    <citation type="submission" date="2024-04" db="EMBL/GenBank/DDBJ databases">
        <title>Novel species of the genus Ideonella isolated from streams.</title>
        <authorList>
            <person name="Lu H."/>
        </authorList>
    </citation>
    <scope>NUCLEOTIDE SEQUENCE [LARGE SCALE GENOMIC DNA]</scope>
    <source>
        <strain evidence="10 11">DXS29W</strain>
    </source>
</reference>
<dbReference type="Pfam" id="PF00460">
    <property type="entry name" value="Flg_bb_rod"/>
    <property type="match status" value="1"/>
</dbReference>
<dbReference type="SUPFAM" id="SSF117143">
    <property type="entry name" value="Flagellar hook protein flgE"/>
    <property type="match status" value="1"/>
</dbReference>
<keyword evidence="4 5" id="KW-0975">Bacterial flagellum</keyword>
<evidence type="ECO:0000313" key="11">
    <source>
        <dbReference type="Proteomes" id="UP001371218"/>
    </source>
</evidence>
<dbReference type="RefSeq" id="WP_341429065.1">
    <property type="nucleotide sequence ID" value="NZ_JBBUTG010000032.1"/>
</dbReference>
<dbReference type="EMBL" id="JBBUTG010000032">
    <property type="protein sequence ID" value="MEK8034637.1"/>
    <property type="molecule type" value="Genomic_DNA"/>
</dbReference>
<protein>
    <recommendedName>
        <fullName evidence="3 5">Flagellar hook protein FlgE</fullName>
    </recommendedName>
</protein>
<keyword evidence="10" id="KW-0966">Cell projection</keyword>
<comment type="function">
    <text evidence="5">A flexible structure which links the flagellar filament to the drive apparatus in the basal body.</text>
</comment>
<dbReference type="InterPro" id="IPR010930">
    <property type="entry name" value="Flg_bb/hook_C_dom"/>
</dbReference>
<dbReference type="PANTHER" id="PTHR30435">
    <property type="entry name" value="FLAGELLAR PROTEIN"/>
    <property type="match status" value="1"/>
</dbReference>
<name>A0ABU9C0Q8_9BURK</name>
<keyword evidence="10" id="KW-0282">Flagellum</keyword>
<evidence type="ECO:0000256" key="3">
    <source>
        <dbReference type="ARBA" id="ARBA00019015"/>
    </source>
</evidence>
<gene>
    <name evidence="10" type="primary">flgE</name>
    <name evidence="10" type="ORF">AACH06_27795</name>
</gene>
<comment type="similarity">
    <text evidence="2 5">Belongs to the flagella basal body rod proteins family.</text>
</comment>
<dbReference type="InterPro" id="IPR001444">
    <property type="entry name" value="Flag_bb_rod_N"/>
</dbReference>
<organism evidence="10 11">
    <name type="scientific">Ideonella lacteola</name>
    <dbReference type="NCBI Taxonomy" id="2984193"/>
    <lineage>
        <taxon>Bacteria</taxon>
        <taxon>Pseudomonadati</taxon>
        <taxon>Pseudomonadota</taxon>
        <taxon>Betaproteobacteria</taxon>
        <taxon>Burkholderiales</taxon>
        <taxon>Sphaerotilaceae</taxon>
        <taxon>Ideonella</taxon>
    </lineage>
</organism>
<dbReference type="InterPro" id="IPR037058">
    <property type="entry name" value="Falgellar_hook_FlgE_sf"/>
</dbReference>
<feature type="domain" description="Flagellar hook protein FlgE/F/G-like D1" evidence="9">
    <location>
        <begin position="83"/>
        <end position="141"/>
    </location>
</feature>